<comment type="caution">
    <text evidence="3">The sequence shown here is derived from an EMBL/GenBank/DDBJ whole genome shotgun (WGS) entry which is preliminary data.</text>
</comment>
<keyword evidence="2" id="KW-0732">Signal</keyword>
<dbReference type="Proteomes" id="UP001168540">
    <property type="component" value="Unassembled WGS sequence"/>
</dbReference>
<gene>
    <name evidence="3" type="ORF">QU481_05325</name>
</gene>
<organism evidence="3 4">
    <name type="scientific">Crenobacter oryzisoli</name>
    <dbReference type="NCBI Taxonomy" id="3056844"/>
    <lineage>
        <taxon>Bacteria</taxon>
        <taxon>Pseudomonadati</taxon>
        <taxon>Pseudomonadota</taxon>
        <taxon>Betaproteobacteria</taxon>
        <taxon>Neisseriales</taxon>
        <taxon>Neisseriaceae</taxon>
        <taxon>Crenobacter</taxon>
    </lineage>
</organism>
<accession>A0ABT7XKI9</accession>
<keyword evidence="4" id="KW-1185">Reference proteome</keyword>
<feature type="chain" id="PRO_5046116082" description="Lipoprotein" evidence="2">
    <location>
        <begin position="26"/>
        <end position="174"/>
    </location>
</feature>
<protein>
    <recommendedName>
        <fullName evidence="5">Lipoprotein</fullName>
    </recommendedName>
</protein>
<proteinExistence type="predicted"/>
<evidence type="ECO:0008006" key="5">
    <source>
        <dbReference type="Google" id="ProtNLM"/>
    </source>
</evidence>
<dbReference type="PROSITE" id="PS51257">
    <property type="entry name" value="PROKAR_LIPOPROTEIN"/>
    <property type="match status" value="1"/>
</dbReference>
<evidence type="ECO:0000256" key="1">
    <source>
        <dbReference type="SAM" id="Coils"/>
    </source>
</evidence>
<feature type="signal peptide" evidence="2">
    <location>
        <begin position="1"/>
        <end position="25"/>
    </location>
</feature>
<evidence type="ECO:0000256" key="2">
    <source>
        <dbReference type="SAM" id="SignalP"/>
    </source>
</evidence>
<keyword evidence="1" id="KW-0175">Coiled coil</keyword>
<sequence length="174" mass="19073">MKDSWQNKWRAVGALMAALMLCSCAAFNKRAAPMLATVSCPSVATVLATLRPARETGGLVVVPGRDACVGDKLRYAAQQLMPGGRSDLPKAQAFVNDVLAQSAGREQDEWRGLALLLNQQLVERRRADADQDRLSQQLKAEQKRANDAQARLEALKQVEQTMMQRTIDKKGGQP</sequence>
<dbReference type="RefSeq" id="WP_289828866.1">
    <property type="nucleotide sequence ID" value="NZ_JAUEDK010000006.1"/>
</dbReference>
<evidence type="ECO:0000313" key="4">
    <source>
        <dbReference type="Proteomes" id="UP001168540"/>
    </source>
</evidence>
<feature type="coiled-coil region" evidence="1">
    <location>
        <begin position="124"/>
        <end position="165"/>
    </location>
</feature>
<name>A0ABT7XKI9_9NEIS</name>
<reference evidence="3" key="1">
    <citation type="submission" date="2023-06" db="EMBL/GenBank/DDBJ databases">
        <authorList>
            <person name="Zhang S."/>
        </authorList>
    </citation>
    <scope>NUCLEOTIDE SEQUENCE</scope>
    <source>
        <strain evidence="3">SG2303</strain>
    </source>
</reference>
<evidence type="ECO:0000313" key="3">
    <source>
        <dbReference type="EMBL" id="MDN0074312.1"/>
    </source>
</evidence>
<dbReference type="EMBL" id="JAUEDK010000006">
    <property type="protein sequence ID" value="MDN0074312.1"/>
    <property type="molecule type" value="Genomic_DNA"/>
</dbReference>